<dbReference type="PANTHER" id="PTHR37422">
    <property type="entry name" value="TEICHURONIC ACID BIOSYNTHESIS PROTEIN TUAE"/>
    <property type="match status" value="1"/>
</dbReference>
<evidence type="ECO:0000256" key="4">
    <source>
        <dbReference type="ARBA" id="ARBA00023136"/>
    </source>
</evidence>
<keyword evidence="3 5" id="KW-1133">Transmembrane helix</keyword>
<evidence type="ECO:0000256" key="5">
    <source>
        <dbReference type="SAM" id="Phobius"/>
    </source>
</evidence>
<feature type="transmembrane region" description="Helical" evidence="5">
    <location>
        <begin position="455"/>
        <end position="473"/>
    </location>
</feature>
<comment type="subcellular location">
    <subcellularLocation>
        <location evidence="1">Membrane</location>
        <topology evidence="1">Multi-pass membrane protein</topology>
    </subcellularLocation>
</comment>
<dbReference type="EMBL" id="PCWM01000044">
    <property type="protein sequence ID" value="PIR03128.1"/>
    <property type="molecule type" value="Genomic_DNA"/>
</dbReference>
<accession>A0A2H0N2L3</accession>
<reference evidence="7 8" key="1">
    <citation type="submission" date="2017-09" db="EMBL/GenBank/DDBJ databases">
        <title>Depth-based differentiation of microbial function through sediment-hosted aquifers and enrichment of novel symbionts in the deep terrestrial subsurface.</title>
        <authorList>
            <person name="Probst A.J."/>
            <person name="Ladd B."/>
            <person name="Jarett J.K."/>
            <person name="Geller-Mcgrath D.E."/>
            <person name="Sieber C.M."/>
            <person name="Emerson J.B."/>
            <person name="Anantharaman K."/>
            <person name="Thomas B.C."/>
            <person name="Malmstrom R."/>
            <person name="Stieglmeier M."/>
            <person name="Klingl A."/>
            <person name="Woyke T."/>
            <person name="Ryan C.M."/>
            <person name="Banfield J.F."/>
        </authorList>
    </citation>
    <scope>NUCLEOTIDE SEQUENCE [LARGE SCALE GENOMIC DNA]</scope>
    <source>
        <strain evidence="7">CG11_big_fil_rev_8_21_14_0_20_43_7</strain>
    </source>
</reference>
<feature type="transmembrane region" description="Helical" evidence="5">
    <location>
        <begin position="403"/>
        <end position="424"/>
    </location>
</feature>
<evidence type="ECO:0000256" key="2">
    <source>
        <dbReference type="ARBA" id="ARBA00022692"/>
    </source>
</evidence>
<sequence>MKHLLTSQSIFHNRETLWLLAIFFGLRILSFFLMNHPIIQGILVFAIIMVLGIVYFKESHYGWYIILGELFLGGSGHFLEFFGLSIRTLLIFTFLFLWITHHAISNEFRFRLHIKHKIFYVFFPLAFFITLAVILGIYHGHGLHSVIQDAIPFSYFVLLLPFYHYFYKEKTQEHLVRLLFVFLLGSAIFALFTYILFSTGLSEVNASQYYTWFRDVAMGKITDMGNGFFRIVTPEHLLVVPSVLLISSLLMRKEKHNVLWYIFLSLALLVLVLDLSRTYMIALAVGMLVLKYKHTALRWLRVTVFSAGIFLGFFFLLNMVSSGLQSTGLELLGVRFASIGNPSLEESTYTRLALLEPIGKLISAHPLLGNGLGAHVSFFAPISYQHITTTQFDWGYLELVAELGAVGFLALLAILLLTLFELILKIQSLSGYHDFYVGLLAGLIAFLVMTVTSPALFHVFGIFYLTLVLVVAMKPTETFQRTLVVLYRVFNKVK</sequence>
<evidence type="ECO:0000313" key="7">
    <source>
        <dbReference type="EMBL" id="PIR03128.1"/>
    </source>
</evidence>
<evidence type="ECO:0000259" key="6">
    <source>
        <dbReference type="Pfam" id="PF04932"/>
    </source>
</evidence>
<protein>
    <recommendedName>
        <fullName evidence="6">O-antigen ligase-related domain-containing protein</fullName>
    </recommendedName>
</protein>
<comment type="caution">
    <text evidence="7">The sequence shown here is derived from an EMBL/GenBank/DDBJ whole genome shotgun (WGS) entry which is preliminary data.</text>
</comment>
<keyword evidence="4 5" id="KW-0472">Membrane</keyword>
<name>A0A2H0N2L3_9BACT</name>
<organism evidence="7 8">
    <name type="scientific">Candidatus Magasanikbacteria bacterium CG11_big_fil_rev_8_21_14_0_20_43_7</name>
    <dbReference type="NCBI Taxonomy" id="1974654"/>
    <lineage>
        <taxon>Bacteria</taxon>
        <taxon>Candidatus Magasanikiibacteriota</taxon>
    </lineage>
</organism>
<dbReference type="InterPro" id="IPR051533">
    <property type="entry name" value="WaaL-like"/>
</dbReference>
<feature type="transmembrane region" description="Helical" evidence="5">
    <location>
        <begin position="258"/>
        <end position="290"/>
    </location>
</feature>
<evidence type="ECO:0000256" key="1">
    <source>
        <dbReference type="ARBA" id="ARBA00004141"/>
    </source>
</evidence>
<evidence type="ECO:0000256" key="3">
    <source>
        <dbReference type="ARBA" id="ARBA00022989"/>
    </source>
</evidence>
<evidence type="ECO:0000313" key="8">
    <source>
        <dbReference type="Proteomes" id="UP000229782"/>
    </source>
</evidence>
<feature type="transmembrane region" description="Helical" evidence="5">
    <location>
        <begin position="150"/>
        <end position="166"/>
    </location>
</feature>
<feature type="transmembrane region" description="Helical" evidence="5">
    <location>
        <begin position="431"/>
        <end position="449"/>
    </location>
</feature>
<gene>
    <name evidence="7" type="ORF">COV60_01975</name>
</gene>
<dbReference type="Pfam" id="PF04932">
    <property type="entry name" value="Wzy_C"/>
    <property type="match status" value="1"/>
</dbReference>
<dbReference type="InterPro" id="IPR007016">
    <property type="entry name" value="O-antigen_ligase-rel_domated"/>
</dbReference>
<feature type="transmembrane region" description="Helical" evidence="5">
    <location>
        <begin position="302"/>
        <end position="321"/>
    </location>
</feature>
<dbReference type="Proteomes" id="UP000229782">
    <property type="component" value="Unassembled WGS sequence"/>
</dbReference>
<feature type="transmembrane region" description="Helical" evidence="5">
    <location>
        <begin position="16"/>
        <end position="33"/>
    </location>
</feature>
<keyword evidence="2 5" id="KW-0812">Transmembrane</keyword>
<feature type="domain" description="O-antigen ligase-related" evidence="6">
    <location>
        <begin position="263"/>
        <end position="412"/>
    </location>
</feature>
<proteinExistence type="predicted"/>
<feature type="transmembrane region" description="Helical" evidence="5">
    <location>
        <begin position="76"/>
        <end position="98"/>
    </location>
</feature>
<feature type="transmembrane region" description="Helical" evidence="5">
    <location>
        <begin position="38"/>
        <end position="56"/>
    </location>
</feature>
<feature type="transmembrane region" description="Helical" evidence="5">
    <location>
        <begin position="178"/>
        <end position="197"/>
    </location>
</feature>
<dbReference type="GO" id="GO:0016020">
    <property type="term" value="C:membrane"/>
    <property type="evidence" value="ECO:0007669"/>
    <property type="project" value="UniProtKB-SubCell"/>
</dbReference>
<feature type="transmembrane region" description="Helical" evidence="5">
    <location>
        <begin position="118"/>
        <end position="138"/>
    </location>
</feature>
<dbReference type="PANTHER" id="PTHR37422:SF13">
    <property type="entry name" value="LIPOPOLYSACCHARIDE BIOSYNTHESIS PROTEIN PA4999-RELATED"/>
    <property type="match status" value="1"/>
</dbReference>
<dbReference type="AlphaFoldDB" id="A0A2H0N2L3"/>